<dbReference type="InterPro" id="IPR059181">
    <property type="entry name" value="RWDD2A-B_C"/>
</dbReference>
<dbReference type="PANTHER" id="PTHR15955">
    <property type="entry name" value="RWD DOMAIN CONTAINING PROTEIN 2"/>
    <property type="match status" value="1"/>
</dbReference>
<dbReference type="PANTHER" id="PTHR15955:SF10">
    <property type="entry name" value="DUF1115 DOMAIN PROTEIN (AFU_ORTHOLOGUE AFUA_5G14750)"/>
    <property type="match status" value="1"/>
</dbReference>
<sequence length="299" mass="34061">MSVLTPEGEAQLDLLQLLTSMYTSTELHLPETTQSILDTYLENPDATETSNEDLQAELKLPIDEFLSGSEEVIFQINLPLSAEIHERVTIRPKQPTFLNRTEYQTLLEKIVPFGHGDEEQEKEPSEYILNTIESVRSSLQALLVLKATKMTSEDDVEVEEKDTDLIRVWFWLPSLSTREKRDDMVNFAKEVGLTGFVLAGKPGILCVEGTSTIIDKYMSRIKSESWSDIPKHHKKITERLRRPLIDTLSRAFIDMKEITNIIPHYGQYNHRGDMSEVKRLMDQWGVGDDFGAVVMNSGS</sequence>
<dbReference type="RefSeq" id="XP_062790544.1">
    <property type="nucleotide sequence ID" value="XM_062934493.1"/>
</dbReference>
<accession>A0ABZ1CWX0</accession>
<evidence type="ECO:0000313" key="3">
    <source>
        <dbReference type="Proteomes" id="UP001329825"/>
    </source>
</evidence>
<dbReference type="PIRSF" id="PIRSF038021">
    <property type="entry name" value="UCP038021_RWDD2"/>
    <property type="match status" value="1"/>
</dbReference>
<evidence type="ECO:0000313" key="2">
    <source>
        <dbReference type="EMBL" id="WRT65804.1"/>
    </source>
</evidence>
<dbReference type="InterPro" id="IPR017359">
    <property type="entry name" value="Phi-like"/>
</dbReference>
<dbReference type="CDD" id="cd24163">
    <property type="entry name" value="RWDD2_C"/>
    <property type="match status" value="1"/>
</dbReference>
<dbReference type="EMBL" id="CP141883">
    <property type="protein sequence ID" value="WRT65804.1"/>
    <property type="molecule type" value="Genomic_DNA"/>
</dbReference>
<dbReference type="Proteomes" id="UP001329825">
    <property type="component" value="Chromosome 3"/>
</dbReference>
<dbReference type="GeneID" id="87954884"/>
<dbReference type="InterPro" id="IPR016135">
    <property type="entry name" value="UBQ-conjugating_enzyme/RWD"/>
</dbReference>
<dbReference type="InterPro" id="IPR010541">
    <property type="entry name" value="Prp3_C"/>
</dbReference>
<gene>
    <name evidence="2" type="ORF">IL334_002753</name>
</gene>
<organism evidence="2 3">
    <name type="scientific">Kwoniella shivajii</name>
    <dbReference type="NCBI Taxonomy" id="564305"/>
    <lineage>
        <taxon>Eukaryota</taxon>
        <taxon>Fungi</taxon>
        <taxon>Dikarya</taxon>
        <taxon>Basidiomycota</taxon>
        <taxon>Agaricomycotina</taxon>
        <taxon>Tremellomycetes</taxon>
        <taxon>Tremellales</taxon>
        <taxon>Cryptococcaceae</taxon>
        <taxon>Kwoniella</taxon>
    </lineage>
</organism>
<name>A0ABZ1CWX0_9TREE</name>
<reference evidence="2 3" key="1">
    <citation type="submission" date="2024-01" db="EMBL/GenBank/DDBJ databases">
        <title>Comparative genomics of Cryptococcus and Kwoniella reveals pathogenesis evolution and contrasting modes of karyotype evolution via chromosome fusion or intercentromeric recombination.</title>
        <authorList>
            <person name="Coelho M.A."/>
            <person name="David-Palma M."/>
            <person name="Shea T."/>
            <person name="Bowers K."/>
            <person name="McGinley-Smith S."/>
            <person name="Mohammad A.W."/>
            <person name="Gnirke A."/>
            <person name="Yurkov A.M."/>
            <person name="Nowrousian M."/>
            <person name="Sun S."/>
            <person name="Cuomo C.A."/>
            <person name="Heitman J."/>
        </authorList>
    </citation>
    <scope>NUCLEOTIDE SEQUENCE [LARGE SCALE GENOMIC DNA]</scope>
    <source>
        <strain evidence="2">CBS 11374</strain>
    </source>
</reference>
<dbReference type="Gene3D" id="3.10.110.10">
    <property type="entry name" value="Ubiquitin Conjugating Enzyme"/>
    <property type="match status" value="1"/>
</dbReference>
<protein>
    <recommendedName>
        <fullName evidence="1">Small nuclear ribonucleoprotein Prp3 C-terminal domain-containing protein</fullName>
    </recommendedName>
</protein>
<keyword evidence="3" id="KW-1185">Reference proteome</keyword>
<proteinExistence type="predicted"/>
<dbReference type="Pfam" id="PF06544">
    <property type="entry name" value="Prp3_C"/>
    <property type="match status" value="1"/>
</dbReference>
<evidence type="ECO:0000259" key="1">
    <source>
        <dbReference type="Pfam" id="PF06544"/>
    </source>
</evidence>
<feature type="domain" description="Small nuclear ribonucleoprotein Prp3 C-terminal" evidence="1">
    <location>
        <begin position="169"/>
        <end position="234"/>
    </location>
</feature>